<reference evidence="1 2" key="1">
    <citation type="submission" date="2019-06" db="EMBL/GenBank/DDBJ databases">
        <title>Draft genomes of female and male turbot (Scophthalmus maximus).</title>
        <authorList>
            <person name="Xu H."/>
            <person name="Xu X.-W."/>
            <person name="Shao C."/>
            <person name="Chen S."/>
        </authorList>
    </citation>
    <scope>NUCLEOTIDE SEQUENCE [LARGE SCALE GENOMIC DNA]</scope>
    <source>
        <strain evidence="1">Ysfricsl-2016a</strain>
        <tissue evidence="1">Blood</tissue>
    </source>
</reference>
<organism evidence="1 2">
    <name type="scientific">Scophthalmus maximus</name>
    <name type="common">Turbot</name>
    <name type="synonym">Psetta maxima</name>
    <dbReference type="NCBI Taxonomy" id="52904"/>
    <lineage>
        <taxon>Eukaryota</taxon>
        <taxon>Metazoa</taxon>
        <taxon>Chordata</taxon>
        <taxon>Craniata</taxon>
        <taxon>Vertebrata</taxon>
        <taxon>Euteleostomi</taxon>
        <taxon>Actinopterygii</taxon>
        <taxon>Neopterygii</taxon>
        <taxon>Teleostei</taxon>
        <taxon>Neoteleostei</taxon>
        <taxon>Acanthomorphata</taxon>
        <taxon>Carangaria</taxon>
        <taxon>Pleuronectiformes</taxon>
        <taxon>Pleuronectoidei</taxon>
        <taxon>Scophthalmidae</taxon>
        <taxon>Scophthalmus</taxon>
    </lineage>
</organism>
<sequence length="73" mass="8220">MFSERRLKRECELIQIDVIPGEINAFFLNSCNYAPHVNSSRDLHEPFFGALFVPALAQPLSVTVAAMRTTEIP</sequence>
<protein>
    <submittedName>
        <fullName evidence="1">Uncharacterized protein</fullName>
    </submittedName>
</protein>
<accession>A0A6A4TKS9</accession>
<evidence type="ECO:0000313" key="2">
    <source>
        <dbReference type="Proteomes" id="UP000438429"/>
    </source>
</evidence>
<dbReference type="EMBL" id="VEVO01000004">
    <property type="protein sequence ID" value="KAF0043451.1"/>
    <property type="molecule type" value="Genomic_DNA"/>
</dbReference>
<name>A0A6A4TKS9_SCOMX</name>
<comment type="caution">
    <text evidence="1">The sequence shown here is derived from an EMBL/GenBank/DDBJ whole genome shotgun (WGS) entry which is preliminary data.</text>
</comment>
<gene>
    <name evidence="1" type="ORF">F2P81_004788</name>
</gene>
<dbReference type="AlphaFoldDB" id="A0A6A4TKS9"/>
<dbReference type="Proteomes" id="UP000438429">
    <property type="component" value="Unassembled WGS sequence"/>
</dbReference>
<proteinExistence type="predicted"/>
<evidence type="ECO:0000313" key="1">
    <source>
        <dbReference type="EMBL" id="KAF0043451.1"/>
    </source>
</evidence>